<evidence type="ECO:0000313" key="5">
    <source>
        <dbReference type="Proteomes" id="UP000467249"/>
    </source>
</evidence>
<dbReference type="RefSeq" id="WP_163803685.1">
    <property type="nucleotide sequence ID" value="NZ_AP022620.1"/>
</dbReference>
<dbReference type="InterPro" id="IPR036465">
    <property type="entry name" value="vWFA_dom_sf"/>
</dbReference>
<protein>
    <recommendedName>
        <fullName evidence="3">VWFA domain-containing protein</fullName>
    </recommendedName>
</protein>
<keyword evidence="5" id="KW-1185">Reference proteome</keyword>
<gene>
    <name evidence="4" type="ORF">MANY_15280</name>
</gene>
<dbReference type="Gene3D" id="3.40.50.410">
    <property type="entry name" value="von Willebrand factor, type A domain"/>
    <property type="match status" value="1"/>
</dbReference>
<dbReference type="SUPFAM" id="SSF53300">
    <property type="entry name" value="vWA-like"/>
    <property type="match status" value="1"/>
</dbReference>
<dbReference type="KEGG" id="many:MANY_15280"/>
<evidence type="ECO:0000313" key="4">
    <source>
        <dbReference type="EMBL" id="BBZ76191.1"/>
    </source>
</evidence>
<accession>A0A6N4WAF1</accession>
<proteinExistence type="predicted"/>
<feature type="compositionally biased region" description="Basic and acidic residues" evidence="1">
    <location>
        <begin position="45"/>
        <end position="59"/>
    </location>
</feature>
<evidence type="ECO:0000256" key="1">
    <source>
        <dbReference type="SAM" id="MobiDB-lite"/>
    </source>
</evidence>
<feature type="compositionally biased region" description="Low complexity" evidence="1">
    <location>
        <begin position="15"/>
        <end position="26"/>
    </location>
</feature>
<keyword evidence="2" id="KW-0812">Transmembrane</keyword>
<dbReference type="Proteomes" id="UP000467249">
    <property type="component" value="Chromosome"/>
</dbReference>
<dbReference type="AlphaFoldDB" id="A0A6N4WAF1"/>
<feature type="transmembrane region" description="Helical" evidence="2">
    <location>
        <begin position="109"/>
        <end position="133"/>
    </location>
</feature>
<keyword evidence="2" id="KW-0472">Membrane</keyword>
<reference evidence="4 5" key="1">
    <citation type="journal article" date="2019" name="Emerg. Microbes Infect.">
        <title>Comprehensive subspecies identification of 175 nontuberculous mycobacteria species based on 7547 genomic profiles.</title>
        <authorList>
            <person name="Matsumoto Y."/>
            <person name="Kinjo T."/>
            <person name="Motooka D."/>
            <person name="Nabeya D."/>
            <person name="Jung N."/>
            <person name="Uechi K."/>
            <person name="Horii T."/>
            <person name="Iida T."/>
            <person name="Fujita J."/>
            <person name="Nakamura S."/>
        </authorList>
    </citation>
    <scope>NUCLEOTIDE SEQUENCE [LARGE SCALE GENOMIC DNA]</scope>
    <source>
        <strain evidence="4 5">JCM 30275</strain>
    </source>
</reference>
<feature type="compositionally biased region" description="Basic and acidic residues" evidence="1">
    <location>
        <begin position="94"/>
        <end position="104"/>
    </location>
</feature>
<dbReference type="EMBL" id="AP022620">
    <property type="protein sequence ID" value="BBZ76191.1"/>
    <property type="molecule type" value="Genomic_DNA"/>
</dbReference>
<name>A0A6N4WAF1_9MYCO</name>
<keyword evidence="2" id="KW-1133">Transmembrane helix</keyword>
<evidence type="ECO:0000259" key="3">
    <source>
        <dbReference type="SMART" id="SM00327"/>
    </source>
</evidence>
<feature type="domain" description="VWFA" evidence="3">
    <location>
        <begin position="480"/>
        <end position="671"/>
    </location>
</feature>
<sequence length="671" mass="68757">MGRHSKPGPGESFGEPAEPSDSSASSTGRFAQQPDEPSYDGYEPLDDRYQADDEPGYRDEEYDGDYGTDYGSEYGEARADAPTPPPATGGRRRSGWEGGHRSEGGRRGVSIGVIAALITVVVVVGAVILWRFFGGVLSHRSTEAAKQCLAGSANVPVLVDPSIADNVKKFAEGYNANASPVGDRCVKVVVTTADSDAVINGFVNQWPADLGERPALWIPASSVSAARLQATAGKDVVSDSRSLVTSPVLLAVRPALKTALDQQGWGALPGLQTNPTALDGLDLPGWGSLRLALPAAGDADATYLVAEAVASAAAPPQAPATAGLGAVNTLIGGQPKLATNSADEAWKALLANGDPAAAPVHAVATTEQQLFARAASVQDAKNTVAGFLPPGPVAVADYPTVLLAGNWLAEEQVSAASEFARYMRKPEQLAELAKAGFRAEGTTPPGNDVVPFGQLGAPLNVGDESVRATLAAALSAPANGAATTIMLDQSMSADEGGKSRLANVIAAIDGRLGALPGNAAVGLWTFNGVEGRSAVAIGPLSDQLDGQARSAVLTDTLNGLSSSGSGAVSFTTLRLVYGDAVTNFRQGQANSVLVITQGPHTDQSLDGPGLQEYIKSAVDPARPVAVNVIDLGDDPDRATWEAVAQISGGSYQNVATSNSPDLIAAVSQLLS</sequence>
<feature type="region of interest" description="Disordered" evidence="1">
    <location>
        <begin position="1"/>
        <end position="104"/>
    </location>
</feature>
<organism evidence="4 5">
    <name type="scientific">Mycolicibacterium anyangense</name>
    <dbReference type="NCBI Taxonomy" id="1431246"/>
    <lineage>
        <taxon>Bacteria</taxon>
        <taxon>Bacillati</taxon>
        <taxon>Actinomycetota</taxon>
        <taxon>Actinomycetes</taxon>
        <taxon>Mycobacteriales</taxon>
        <taxon>Mycobacteriaceae</taxon>
        <taxon>Mycolicibacterium</taxon>
    </lineage>
</organism>
<dbReference type="SMART" id="SM00327">
    <property type="entry name" value="VWA"/>
    <property type="match status" value="1"/>
</dbReference>
<dbReference type="InterPro" id="IPR002035">
    <property type="entry name" value="VWF_A"/>
</dbReference>
<evidence type="ECO:0000256" key="2">
    <source>
        <dbReference type="SAM" id="Phobius"/>
    </source>
</evidence>